<dbReference type="Proteomes" id="UP001148838">
    <property type="component" value="Unassembled WGS sequence"/>
</dbReference>
<proteinExistence type="predicted"/>
<evidence type="ECO:0000313" key="2">
    <source>
        <dbReference type="Proteomes" id="UP001148838"/>
    </source>
</evidence>
<evidence type="ECO:0000313" key="1">
    <source>
        <dbReference type="EMBL" id="KAJ4439964.1"/>
    </source>
</evidence>
<keyword evidence="2" id="KW-1185">Reference proteome</keyword>
<comment type="caution">
    <text evidence="1">The sequence shown here is derived from an EMBL/GenBank/DDBJ whole genome shotgun (WGS) entry which is preliminary data.</text>
</comment>
<dbReference type="EMBL" id="JAJSOF020000017">
    <property type="protein sequence ID" value="KAJ4439964.1"/>
    <property type="molecule type" value="Genomic_DNA"/>
</dbReference>
<organism evidence="1 2">
    <name type="scientific">Periplaneta americana</name>
    <name type="common">American cockroach</name>
    <name type="synonym">Blatta americana</name>
    <dbReference type="NCBI Taxonomy" id="6978"/>
    <lineage>
        <taxon>Eukaryota</taxon>
        <taxon>Metazoa</taxon>
        <taxon>Ecdysozoa</taxon>
        <taxon>Arthropoda</taxon>
        <taxon>Hexapoda</taxon>
        <taxon>Insecta</taxon>
        <taxon>Pterygota</taxon>
        <taxon>Neoptera</taxon>
        <taxon>Polyneoptera</taxon>
        <taxon>Dictyoptera</taxon>
        <taxon>Blattodea</taxon>
        <taxon>Blattoidea</taxon>
        <taxon>Blattidae</taxon>
        <taxon>Blattinae</taxon>
        <taxon>Periplaneta</taxon>
    </lineage>
</organism>
<protein>
    <submittedName>
        <fullName evidence="1">Uncharacterized protein</fullName>
    </submittedName>
</protein>
<accession>A0ABQ8T0H4</accession>
<sequence length="209" mass="23562">MSPESSTESYPAFAHIGLRENPGKNLNQLKSSIITSEELAETYDKLNITCTKTKLCGHEEDEVYELSRLKSIIQCVPKVSIHREYQFKIEMSHNVLNITAFEKSIAYALTLRVCHNYTRNLKMLSAMQGKSCASSPLANRHGSPVTRECLKCGDDRGTLRDIPPGVVNNVYRMLMGNVISLSNIYSEACVRLCQEVDWGPYLQRKKNAN</sequence>
<name>A0ABQ8T0H4_PERAM</name>
<reference evidence="1 2" key="1">
    <citation type="journal article" date="2022" name="Allergy">
        <title>Genome assembly and annotation of Periplaneta americana reveal a comprehensive cockroach allergen profile.</title>
        <authorList>
            <person name="Wang L."/>
            <person name="Xiong Q."/>
            <person name="Saelim N."/>
            <person name="Wang L."/>
            <person name="Nong W."/>
            <person name="Wan A.T."/>
            <person name="Shi M."/>
            <person name="Liu X."/>
            <person name="Cao Q."/>
            <person name="Hui J.H.L."/>
            <person name="Sookrung N."/>
            <person name="Leung T.F."/>
            <person name="Tungtrongchitr A."/>
            <person name="Tsui S.K.W."/>
        </authorList>
    </citation>
    <scope>NUCLEOTIDE SEQUENCE [LARGE SCALE GENOMIC DNA]</scope>
    <source>
        <strain evidence="1">PWHHKU_190912</strain>
    </source>
</reference>
<gene>
    <name evidence="1" type="ORF">ANN_08095</name>
</gene>